<organism evidence="1 2">
    <name type="scientific">Sinisalibacter aestuarii</name>
    <dbReference type="NCBI Taxonomy" id="2949426"/>
    <lineage>
        <taxon>Bacteria</taxon>
        <taxon>Pseudomonadati</taxon>
        <taxon>Pseudomonadota</taxon>
        <taxon>Alphaproteobacteria</taxon>
        <taxon>Rhodobacterales</taxon>
        <taxon>Roseobacteraceae</taxon>
        <taxon>Sinisalibacter</taxon>
    </lineage>
</organism>
<evidence type="ECO:0000313" key="2">
    <source>
        <dbReference type="Proteomes" id="UP001144205"/>
    </source>
</evidence>
<protein>
    <submittedName>
        <fullName evidence="1">Uncharacterized protein</fullName>
    </submittedName>
</protein>
<comment type="caution">
    <text evidence="1">The sequence shown here is derived from an EMBL/GenBank/DDBJ whole genome shotgun (WGS) entry which is preliminary data.</text>
</comment>
<accession>A0ABQ5LVQ2</accession>
<name>A0ABQ5LVQ2_9RHOB</name>
<keyword evidence="2" id="KW-1185">Reference proteome</keyword>
<reference evidence="1" key="1">
    <citation type="journal article" date="2023" name="Int. J. Syst. Evol. Microbiol.">
        <title>Sinisalibacter aestuarii sp. nov., isolated from estuarine sediment of the Arakawa River.</title>
        <authorList>
            <person name="Arafat S.T."/>
            <person name="Hirano S."/>
            <person name="Sato A."/>
            <person name="Takeuchi K."/>
            <person name="Yasuda T."/>
            <person name="Terahara T."/>
            <person name="Hamada M."/>
            <person name="Kobayashi T."/>
        </authorList>
    </citation>
    <scope>NUCLEOTIDE SEQUENCE</scope>
    <source>
        <strain evidence="1">B-399</strain>
    </source>
</reference>
<gene>
    <name evidence="1" type="ORF">STA1M1_29430</name>
</gene>
<proteinExistence type="predicted"/>
<sequence length="378" mass="41194">MIGAVLVGGFVGLTALRDAEARLPVLHGAPIALAGRPAGLQTRAAGRAEEYVVARALNDQAGGPIATHDSSPAVFIDEAIRDWRPANKREVVGQVQLLLNRTGCTLSAPAEGARLVNLMVEHSDTLVGLYSFTDQEVQQAVDDWFRDIKYGNRAPGDALPMRYSHEFHLHDIAVTDTRTPLHMVLQNPGPGNYVYNFHLAPGVEIAGVSMLGGDANAVANLPETVPVEVMDRATLEACGTGVTDPGRVEIQLTHRRNNGHLSEEDEQAIRDEWRLKVQTFEDWFVRQFGVGSDTTRIGLSYAEVSLIGPVWREGELTGVPYRPFAGAHLVAQTEAHFAVTGLHDWPAAFNDEVRRLGARMAGGNPADVLLPRYFAREF</sequence>
<evidence type="ECO:0000313" key="1">
    <source>
        <dbReference type="EMBL" id="GKY89074.1"/>
    </source>
</evidence>
<dbReference type="Proteomes" id="UP001144205">
    <property type="component" value="Unassembled WGS sequence"/>
</dbReference>
<dbReference type="EMBL" id="BROH01000009">
    <property type="protein sequence ID" value="GKY89074.1"/>
    <property type="molecule type" value="Genomic_DNA"/>
</dbReference>